<proteinExistence type="predicted"/>
<keyword evidence="2" id="KW-1185">Reference proteome</keyword>
<evidence type="ECO:0000313" key="2">
    <source>
        <dbReference type="Proteomes" id="UP000265520"/>
    </source>
</evidence>
<comment type="caution">
    <text evidence="1">The sequence shown here is derived from an EMBL/GenBank/DDBJ whole genome shotgun (WGS) entry which is preliminary data.</text>
</comment>
<dbReference type="EMBL" id="LXQA010111394">
    <property type="protein sequence ID" value="MCI18687.1"/>
    <property type="molecule type" value="Genomic_DNA"/>
</dbReference>
<evidence type="ECO:0000313" key="1">
    <source>
        <dbReference type="EMBL" id="MCI18687.1"/>
    </source>
</evidence>
<organism evidence="1 2">
    <name type="scientific">Trifolium medium</name>
    <dbReference type="NCBI Taxonomy" id="97028"/>
    <lineage>
        <taxon>Eukaryota</taxon>
        <taxon>Viridiplantae</taxon>
        <taxon>Streptophyta</taxon>
        <taxon>Embryophyta</taxon>
        <taxon>Tracheophyta</taxon>
        <taxon>Spermatophyta</taxon>
        <taxon>Magnoliopsida</taxon>
        <taxon>eudicotyledons</taxon>
        <taxon>Gunneridae</taxon>
        <taxon>Pentapetalae</taxon>
        <taxon>rosids</taxon>
        <taxon>fabids</taxon>
        <taxon>Fabales</taxon>
        <taxon>Fabaceae</taxon>
        <taxon>Papilionoideae</taxon>
        <taxon>50 kb inversion clade</taxon>
        <taxon>NPAAA clade</taxon>
        <taxon>Hologalegina</taxon>
        <taxon>IRL clade</taxon>
        <taxon>Trifolieae</taxon>
        <taxon>Trifolium</taxon>
    </lineage>
</organism>
<sequence length="93" mass="10362">MKYANAPTIKEVLHPCGRIFRNLEALFSGAYASNLGTNTSLNTKLVGVMLALEIVPQKGWSHLLLATDFMLVVLAFSCAKVVPWPLRNRWDEC</sequence>
<dbReference type="AlphaFoldDB" id="A0A392Q462"/>
<accession>A0A392Q462</accession>
<dbReference type="Proteomes" id="UP000265520">
    <property type="component" value="Unassembled WGS sequence"/>
</dbReference>
<reference evidence="1 2" key="1">
    <citation type="journal article" date="2018" name="Front. Plant Sci.">
        <title>Red Clover (Trifolium pratense) and Zigzag Clover (T. medium) - A Picture of Genomic Similarities and Differences.</title>
        <authorList>
            <person name="Dluhosova J."/>
            <person name="Istvanek J."/>
            <person name="Nedelnik J."/>
            <person name="Repkova J."/>
        </authorList>
    </citation>
    <scope>NUCLEOTIDE SEQUENCE [LARGE SCALE GENOMIC DNA]</scope>
    <source>
        <strain evidence="2">cv. 10/8</strain>
        <tissue evidence="1">Leaf</tissue>
    </source>
</reference>
<name>A0A392Q462_9FABA</name>
<protein>
    <submittedName>
        <fullName evidence="1">Ribonuclease H protein</fullName>
    </submittedName>
</protein>